<proteinExistence type="predicted"/>
<name>A0A6N7PL66_9BACT</name>
<evidence type="ECO:0000313" key="3">
    <source>
        <dbReference type="Proteomes" id="UP000440224"/>
    </source>
</evidence>
<protein>
    <submittedName>
        <fullName evidence="2">Uncharacterized protein</fullName>
    </submittedName>
</protein>
<accession>A0A6N7PL66</accession>
<feature type="region of interest" description="Disordered" evidence="1">
    <location>
        <begin position="228"/>
        <end position="262"/>
    </location>
</feature>
<reference evidence="2 3" key="1">
    <citation type="submission" date="2019-10" db="EMBL/GenBank/DDBJ databases">
        <title>A soil myxobacterium in the family Polyangiaceae.</title>
        <authorList>
            <person name="Li Y."/>
            <person name="Wang J."/>
        </authorList>
    </citation>
    <scope>NUCLEOTIDE SEQUENCE [LARGE SCALE GENOMIC DNA]</scope>
    <source>
        <strain evidence="2 3">DSM 14734</strain>
    </source>
</reference>
<dbReference type="RefSeq" id="WP_153819397.1">
    <property type="nucleotide sequence ID" value="NZ_WJIE01000003.1"/>
</dbReference>
<sequence length="262" mass="28155">MAKKSKLIDNRIQSSAEVVGAATAHRDQVAERLAARAIEVEGPETKATKEVFGIVIDFLASTLRHSAKRLDDAELAVVAERADDVEPRDRRDTRAADLYNRAVRVRSNVLDALGPEALKVYGLDGPTPRTPRDAVSHARKVANLLEKKPFAVTVDGASFDSAAMAAMLHAKAGALDLVIKDLAREDQELADVLGKRESVATVWVDDYQGVADGLTGLWRLSGRKDLSERVRPTSRTLSGDEVASVEAPSEAGAPETGAKNKP</sequence>
<evidence type="ECO:0000313" key="2">
    <source>
        <dbReference type="EMBL" id="MRG92527.1"/>
    </source>
</evidence>
<keyword evidence="3" id="KW-1185">Reference proteome</keyword>
<evidence type="ECO:0000256" key="1">
    <source>
        <dbReference type="SAM" id="MobiDB-lite"/>
    </source>
</evidence>
<dbReference type="Proteomes" id="UP000440224">
    <property type="component" value="Unassembled WGS sequence"/>
</dbReference>
<organism evidence="2 3">
    <name type="scientific">Polyangium spumosum</name>
    <dbReference type="NCBI Taxonomy" id="889282"/>
    <lineage>
        <taxon>Bacteria</taxon>
        <taxon>Pseudomonadati</taxon>
        <taxon>Myxococcota</taxon>
        <taxon>Polyangia</taxon>
        <taxon>Polyangiales</taxon>
        <taxon>Polyangiaceae</taxon>
        <taxon>Polyangium</taxon>
    </lineage>
</organism>
<comment type="caution">
    <text evidence="2">The sequence shown here is derived from an EMBL/GenBank/DDBJ whole genome shotgun (WGS) entry which is preliminary data.</text>
</comment>
<dbReference type="OrthoDB" id="5512334at2"/>
<dbReference type="EMBL" id="WJIE01000003">
    <property type="protein sequence ID" value="MRG92527.1"/>
    <property type="molecule type" value="Genomic_DNA"/>
</dbReference>
<dbReference type="AlphaFoldDB" id="A0A6N7PL66"/>
<gene>
    <name evidence="2" type="ORF">GF068_11390</name>
</gene>